<keyword evidence="7" id="KW-0812">Transmembrane</keyword>
<dbReference type="SMART" id="SM00388">
    <property type="entry name" value="HisKA"/>
    <property type="match status" value="1"/>
</dbReference>
<dbReference type="PANTHER" id="PTHR45436:SF5">
    <property type="entry name" value="SENSOR HISTIDINE KINASE TRCS"/>
    <property type="match status" value="1"/>
</dbReference>
<evidence type="ECO:0000256" key="2">
    <source>
        <dbReference type="ARBA" id="ARBA00012438"/>
    </source>
</evidence>
<name>A0ABX8WNX5_9GAMM</name>
<dbReference type="Pfam" id="PF00512">
    <property type="entry name" value="HisKA"/>
    <property type="match status" value="1"/>
</dbReference>
<dbReference type="Proteomes" id="UP000824755">
    <property type="component" value="Chromosome"/>
</dbReference>
<dbReference type="PANTHER" id="PTHR45436">
    <property type="entry name" value="SENSOR HISTIDINE KINASE YKOH"/>
    <property type="match status" value="1"/>
</dbReference>
<evidence type="ECO:0000313" key="10">
    <source>
        <dbReference type="Proteomes" id="UP000824755"/>
    </source>
</evidence>
<reference evidence="9 10" key="1">
    <citation type="submission" date="2021-08" db="EMBL/GenBank/DDBJ databases">
        <title>Lysobacter sp. strain CJ11 Genome sequencing and assembly.</title>
        <authorList>
            <person name="Kim I."/>
        </authorList>
    </citation>
    <scope>NUCLEOTIDE SEQUENCE [LARGE SCALE GENOMIC DNA]</scope>
    <source>
        <strain evidence="9 10">CJ11</strain>
    </source>
</reference>
<keyword evidence="6" id="KW-0902">Two-component regulatory system</keyword>
<evidence type="ECO:0000256" key="3">
    <source>
        <dbReference type="ARBA" id="ARBA00022553"/>
    </source>
</evidence>
<gene>
    <name evidence="9" type="ORF">H8L67_08520</name>
</gene>
<protein>
    <recommendedName>
        <fullName evidence="2">histidine kinase</fullName>
        <ecNumber evidence="2">2.7.13.3</ecNumber>
    </recommendedName>
</protein>
<dbReference type="Gene3D" id="1.10.287.130">
    <property type="match status" value="1"/>
</dbReference>
<evidence type="ECO:0000256" key="1">
    <source>
        <dbReference type="ARBA" id="ARBA00000085"/>
    </source>
</evidence>
<comment type="catalytic activity">
    <reaction evidence="1">
        <text>ATP + protein L-histidine = ADP + protein N-phospho-L-histidine.</text>
        <dbReference type="EC" id="2.7.13.3"/>
    </reaction>
</comment>
<organism evidence="9 10">
    <name type="scientific">Lysobacter soyae</name>
    <dbReference type="NCBI Taxonomy" id="2764185"/>
    <lineage>
        <taxon>Bacteria</taxon>
        <taxon>Pseudomonadati</taxon>
        <taxon>Pseudomonadota</taxon>
        <taxon>Gammaproteobacteria</taxon>
        <taxon>Lysobacterales</taxon>
        <taxon>Lysobacteraceae</taxon>
        <taxon>Lysobacter</taxon>
    </lineage>
</organism>
<evidence type="ECO:0000259" key="8">
    <source>
        <dbReference type="PROSITE" id="PS50885"/>
    </source>
</evidence>
<keyword evidence="7" id="KW-0472">Membrane</keyword>
<keyword evidence="5 9" id="KW-0418">Kinase</keyword>
<evidence type="ECO:0000256" key="7">
    <source>
        <dbReference type="SAM" id="Phobius"/>
    </source>
</evidence>
<dbReference type="RefSeq" id="WP_220379408.1">
    <property type="nucleotide sequence ID" value="NZ_CP080544.1"/>
</dbReference>
<proteinExistence type="predicted"/>
<dbReference type="InterPro" id="IPR050428">
    <property type="entry name" value="TCS_sensor_his_kinase"/>
</dbReference>
<keyword evidence="7" id="KW-1133">Transmembrane helix</keyword>
<dbReference type="InterPro" id="IPR003661">
    <property type="entry name" value="HisK_dim/P_dom"/>
</dbReference>
<sequence>MMSTLPLRRRVALAFMALGFILSTLFAAAAIFITEDYEHVIASEILHGQADDYALRTANHLPATLPQTQRLSGYRMDDPALPRQRATLKPGVHEDPDNDGVHIGVFDTAVGRLMFEIDLSDIERLEQHLNMFLAALIILGTAVATWLGWLLAGSALKPLRTLAAHVDALAVTPAPSHLADNTANDEVGQLARAIDGYQARMVEADAREQTFFADASHELRSPLSVIQGVVDVMRDTPSATPAAQARVQRLERGVRDMRHLLEAMLSSARRATPVTEAIPAEAFLRSAGEEALAGKEDIRLQVNASGDLMAAAQEARLLILGLAQKLVQAHVSGQLTLTLAPDQLDMAFDDGSGAPLEAAQSARADTGTGSALMDRLAVRQGWQVAFSDATHIRVQLK</sequence>
<keyword evidence="10" id="KW-1185">Reference proteome</keyword>
<keyword evidence="3" id="KW-0597">Phosphoprotein</keyword>
<dbReference type="InterPro" id="IPR036097">
    <property type="entry name" value="HisK_dim/P_sf"/>
</dbReference>
<feature type="transmembrane region" description="Helical" evidence="7">
    <location>
        <begin position="131"/>
        <end position="152"/>
    </location>
</feature>
<evidence type="ECO:0000256" key="4">
    <source>
        <dbReference type="ARBA" id="ARBA00022679"/>
    </source>
</evidence>
<dbReference type="EMBL" id="CP080544">
    <property type="protein sequence ID" value="QYR52623.1"/>
    <property type="molecule type" value="Genomic_DNA"/>
</dbReference>
<dbReference type="SUPFAM" id="SSF47384">
    <property type="entry name" value="Homodimeric domain of signal transducing histidine kinase"/>
    <property type="match status" value="1"/>
</dbReference>
<dbReference type="SMART" id="SM00304">
    <property type="entry name" value="HAMP"/>
    <property type="match status" value="1"/>
</dbReference>
<feature type="domain" description="HAMP" evidence="8">
    <location>
        <begin position="153"/>
        <end position="206"/>
    </location>
</feature>
<evidence type="ECO:0000313" key="9">
    <source>
        <dbReference type="EMBL" id="QYR52623.1"/>
    </source>
</evidence>
<dbReference type="InterPro" id="IPR003660">
    <property type="entry name" value="HAMP_dom"/>
</dbReference>
<dbReference type="Pfam" id="PF00672">
    <property type="entry name" value="HAMP"/>
    <property type="match status" value="1"/>
</dbReference>
<dbReference type="EC" id="2.7.13.3" evidence="2"/>
<evidence type="ECO:0000256" key="5">
    <source>
        <dbReference type="ARBA" id="ARBA00022777"/>
    </source>
</evidence>
<dbReference type="GO" id="GO:0016301">
    <property type="term" value="F:kinase activity"/>
    <property type="evidence" value="ECO:0007669"/>
    <property type="project" value="UniProtKB-KW"/>
</dbReference>
<dbReference type="CDD" id="cd00082">
    <property type="entry name" value="HisKA"/>
    <property type="match status" value="1"/>
</dbReference>
<evidence type="ECO:0000256" key="6">
    <source>
        <dbReference type="ARBA" id="ARBA00023012"/>
    </source>
</evidence>
<dbReference type="Gene3D" id="6.10.340.10">
    <property type="match status" value="1"/>
</dbReference>
<keyword evidence="4" id="KW-0808">Transferase</keyword>
<dbReference type="PROSITE" id="PS50885">
    <property type="entry name" value="HAMP"/>
    <property type="match status" value="1"/>
</dbReference>
<accession>A0ABX8WNX5</accession>